<name>A0A8T2KLF5_9PIPI</name>
<sequence>MIGGSRDPPRSIAFNIIRLHSLARPTLILKEQIWDMFPFYGSLAQATLLYTSALRDTFYFIYFFGFAHLRFAAAKIFICNNSFAE</sequence>
<dbReference type="AlphaFoldDB" id="A0A8T2KLF5"/>
<evidence type="ECO:0000313" key="3">
    <source>
        <dbReference type="Proteomes" id="UP000812440"/>
    </source>
</evidence>
<protein>
    <submittedName>
        <fullName evidence="2">Uncharacterized protein</fullName>
    </submittedName>
</protein>
<evidence type="ECO:0000256" key="1">
    <source>
        <dbReference type="SAM" id="Phobius"/>
    </source>
</evidence>
<organism evidence="2 3">
    <name type="scientific">Hymenochirus boettgeri</name>
    <name type="common">Congo dwarf clawed frog</name>
    <dbReference type="NCBI Taxonomy" id="247094"/>
    <lineage>
        <taxon>Eukaryota</taxon>
        <taxon>Metazoa</taxon>
        <taxon>Chordata</taxon>
        <taxon>Craniata</taxon>
        <taxon>Vertebrata</taxon>
        <taxon>Euteleostomi</taxon>
        <taxon>Amphibia</taxon>
        <taxon>Batrachia</taxon>
        <taxon>Anura</taxon>
        <taxon>Pipoidea</taxon>
        <taxon>Pipidae</taxon>
        <taxon>Pipinae</taxon>
        <taxon>Hymenochirus</taxon>
    </lineage>
</organism>
<keyword evidence="1" id="KW-0812">Transmembrane</keyword>
<evidence type="ECO:0000313" key="2">
    <source>
        <dbReference type="EMBL" id="KAG8456854.1"/>
    </source>
</evidence>
<proteinExistence type="predicted"/>
<keyword evidence="1" id="KW-0472">Membrane</keyword>
<dbReference type="EMBL" id="JAACNH010000001">
    <property type="protein sequence ID" value="KAG8456854.1"/>
    <property type="molecule type" value="Genomic_DNA"/>
</dbReference>
<keyword evidence="3" id="KW-1185">Reference proteome</keyword>
<comment type="caution">
    <text evidence="2">The sequence shown here is derived from an EMBL/GenBank/DDBJ whole genome shotgun (WGS) entry which is preliminary data.</text>
</comment>
<feature type="transmembrane region" description="Helical" evidence="1">
    <location>
        <begin position="59"/>
        <end position="78"/>
    </location>
</feature>
<keyword evidence="1" id="KW-1133">Transmembrane helix</keyword>
<dbReference type="Proteomes" id="UP000812440">
    <property type="component" value="Chromosome 1"/>
</dbReference>
<reference evidence="2" key="1">
    <citation type="thesis" date="2020" institute="ProQuest LLC" country="789 East Eisenhower Parkway, Ann Arbor, MI, USA">
        <title>Comparative Genomics and Chromosome Evolution.</title>
        <authorList>
            <person name="Mudd A.B."/>
        </authorList>
    </citation>
    <scope>NUCLEOTIDE SEQUENCE</scope>
    <source>
        <strain evidence="2">Female2</strain>
        <tissue evidence="2">Blood</tissue>
    </source>
</reference>
<accession>A0A8T2KLF5</accession>
<gene>
    <name evidence="2" type="ORF">GDO86_002586</name>
</gene>